<feature type="region of interest" description="Disordered" evidence="5">
    <location>
        <begin position="211"/>
        <end position="251"/>
    </location>
</feature>
<dbReference type="Pfam" id="PF00877">
    <property type="entry name" value="NLPC_P60"/>
    <property type="match status" value="1"/>
</dbReference>
<reference evidence="7 8" key="1">
    <citation type="submission" date="2023-04" db="EMBL/GenBank/DDBJ databases">
        <title>Forest soil microbial communities from Buena Vista Peninsula, Colon Province, Panama.</title>
        <authorList>
            <person name="Bouskill N."/>
        </authorList>
    </citation>
    <scope>NUCLEOTIDE SEQUENCE [LARGE SCALE GENOMIC DNA]</scope>
    <source>
        <strain evidence="7 8">CFH S0262</strain>
    </source>
</reference>
<dbReference type="RefSeq" id="WP_280758739.1">
    <property type="nucleotide sequence ID" value="NZ_JARXVC010000001.1"/>
</dbReference>
<dbReference type="Gene3D" id="3.90.1720.10">
    <property type="entry name" value="endopeptidase domain like (from Nostoc punctiforme)"/>
    <property type="match status" value="1"/>
</dbReference>
<name>A0ABT6M4Y1_9NOCA</name>
<comment type="caution">
    <text evidence="7">The sequence shown here is derived from an EMBL/GenBank/DDBJ whole genome shotgun (WGS) entry which is preliminary data.</text>
</comment>
<organism evidence="7 8">
    <name type="scientific">Prescottella agglutinans</name>
    <dbReference type="NCBI Taxonomy" id="1644129"/>
    <lineage>
        <taxon>Bacteria</taxon>
        <taxon>Bacillati</taxon>
        <taxon>Actinomycetota</taxon>
        <taxon>Actinomycetes</taxon>
        <taxon>Mycobacteriales</taxon>
        <taxon>Nocardiaceae</taxon>
        <taxon>Prescottella</taxon>
    </lineage>
</organism>
<feature type="compositionally biased region" description="Low complexity" evidence="5">
    <location>
        <begin position="211"/>
        <end position="226"/>
    </location>
</feature>
<keyword evidence="8" id="KW-1185">Reference proteome</keyword>
<evidence type="ECO:0000313" key="8">
    <source>
        <dbReference type="Proteomes" id="UP001160334"/>
    </source>
</evidence>
<dbReference type="Proteomes" id="UP001160334">
    <property type="component" value="Unassembled WGS sequence"/>
</dbReference>
<dbReference type="EMBL" id="JARXVC010000001">
    <property type="protein sequence ID" value="MDH6279371.1"/>
    <property type="molecule type" value="Genomic_DNA"/>
</dbReference>
<dbReference type="InterPro" id="IPR000064">
    <property type="entry name" value="NLP_P60_dom"/>
</dbReference>
<evidence type="ECO:0000256" key="5">
    <source>
        <dbReference type="SAM" id="MobiDB-lite"/>
    </source>
</evidence>
<gene>
    <name evidence="7" type="ORF">M2280_000576</name>
</gene>
<dbReference type="EC" id="3.4.-.-" evidence="7"/>
<comment type="similarity">
    <text evidence="1">Belongs to the peptidase C40 family.</text>
</comment>
<accession>A0ABT6M4Y1</accession>
<protein>
    <submittedName>
        <fullName evidence="7">Cell wall-associated NlpC family hydrolase</fullName>
        <ecNumber evidence="7">3.4.-.-</ecNumber>
    </submittedName>
</protein>
<dbReference type="PANTHER" id="PTHR47359:SF3">
    <property type="entry name" value="NLP_P60 DOMAIN-CONTAINING PROTEIN-RELATED"/>
    <property type="match status" value="1"/>
</dbReference>
<sequence>MIEVLARPVVDLLGAFGTGALPGGSPADAMRAASDAIDAVHALGRIGISDLGGVWTGVAADAAIDKAEATQTASVQLSDRGREIAVVVEAASETVRAGTAELQEILHSFLSIASSALPVLGTPAGVTMLISAAVEHLGRALAVVERVRGELAAHTAKMVELTAPDPVPTDARTVAASVSAPAPTTAAAAVPSPVTPQADAANRFVSAFAGSSTGSTMSSFGGASSARTASYDSGSSRASVEAGSAAGSTSYDPRFGGSGVEIVLPDGSTAVAPNVEAADAVRNALTQQGVPYEWGGTSPGQGLDCSGLTQWAYGEAGVELPRLAQEQNIGTPVDQENLMPGDLAVWDGHVAMVIGNGQMVEAGDPVSVSAIRTSNSGMGFYGFYRPTEPSNV</sequence>
<evidence type="ECO:0000256" key="1">
    <source>
        <dbReference type="ARBA" id="ARBA00007074"/>
    </source>
</evidence>
<dbReference type="PROSITE" id="PS51935">
    <property type="entry name" value="NLPC_P60"/>
    <property type="match status" value="1"/>
</dbReference>
<evidence type="ECO:0000313" key="7">
    <source>
        <dbReference type="EMBL" id="MDH6279371.1"/>
    </source>
</evidence>
<dbReference type="SUPFAM" id="SSF54001">
    <property type="entry name" value="Cysteine proteinases"/>
    <property type="match status" value="1"/>
</dbReference>
<dbReference type="InterPro" id="IPR038765">
    <property type="entry name" value="Papain-like_cys_pep_sf"/>
</dbReference>
<keyword evidence="4" id="KW-0788">Thiol protease</keyword>
<keyword evidence="2" id="KW-0645">Protease</keyword>
<feature type="compositionally biased region" description="Polar residues" evidence="5">
    <location>
        <begin position="227"/>
        <end position="238"/>
    </location>
</feature>
<keyword evidence="3 7" id="KW-0378">Hydrolase</keyword>
<feature type="domain" description="NlpC/P60" evidence="6">
    <location>
        <begin position="274"/>
        <end position="392"/>
    </location>
</feature>
<evidence type="ECO:0000256" key="4">
    <source>
        <dbReference type="ARBA" id="ARBA00022807"/>
    </source>
</evidence>
<evidence type="ECO:0000256" key="2">
    <source>
        <dbReference type="ARBA" id="ARBA00022670"/>
    </source>
</evidence>
<dbReference type="PANTHER" id="PTHR47359">
    <property type="entry name" value="PEPTIDOGLYCAN DL-ENDOPEPTIDASE CWLO"/>
    <property type="match status" value="1"/>
</dbReference>
<dbReference type="InterPro" id="IPR051794">
    <property type="entry name" value="PG_Endopeptidase_C40"/>
</dbReference>
<evidence type="ECO:0000259" key="6">
    <source>
        <dbReference type="PROSITE" id="PS51935"/>
    </source>
</evidence>
<proteinExistence type="inferred from homology"/>
<evidence type="ECO:0000256" key="3">
    <source>
        <dbReference type="ARBA" id="ARBA00022801"/>
    </source>
</evidence>
<dbReference type="GO" id="GO:0016787">
    <property type="term" value="F:hydrolase activity"/>
    <property type="evidence" value="ECO:0007669"/>
    <property type="project" value="UniProtKB-KW"/>
</dbReference>